<feature type="cross-link" description="Tryptophyl-tyrosyl-methioninium (Trp-Tyr) (with Met-295)" evidence="9">
    <location>
        <begin position="136"/>
        <end position="269"/>
    </location>
</feature>
<keyword evidence="13" id="KW-1185">Reference proteome</keyword>
<keyword evidence="4 9" id="KW-0560">Oxidoreductase</keyword>
<dbReference type="Pfam" id="PF00141">
    <property type="entry name" value="peroxidase"/>
    <property type="match status" value="2"/>
</dbReference>
<comment type="similarity">
    <text evidence="9">Belongs to the peroxidase family. Peroxidase/catalase subfamily.</text>
</comment>
<evidence type="ECO:0000256" key="3">
    <source>
        <dbReference type="ARBA" id="ARBA00022723"/>
    </source>
</evidence>
<feature type="chain" id="PRO_5011835043" description="Catalase-peroxidase" evidence="9 10">
    <location>
        <begin position="19"/>
        <end position="807"/>
    </location>
</feature>
<comment type="subunit">
    <text evidence="9">Homodimer; disulfide-linked.</text>
</comment>
<dbReference type="GO" id="GO:0070301">
    <property type="term" value="P:cellular response to hydrogen peroxide"/>
    <property type="evidence" value="ECO:0007669"/>
    <property type="project" value="TreeGrafter"/>
</dbReference>
<dbReference type="InterPro" id="IPR019794">
    <property type="entry name" value="Peroxidases_AS"/>
</dbReference>
<evidence type="ECO:0000256" key="2">
    <source>
        <dbReference type="ARBA" id="ARBA00022617"/>
    </source>
</evidence>
<dbReference type="EMBL" id="FJOG01000012">
    <property type="protein sequence ID" value="CZR58863.1"/>
    <property type="molecule type" value="Genomic_DNA"/>
</dbReference>
<evidence type="ECO:0000313" key="13">
    <source>
        <dbReference type="Proteomes" id="UP000184330"/>
    </source>
</evidence>
<keyword evidence="9" id="KW-1015">Disulfide bond</keyword>
<comment type="cofactor">
    <cofactor evidence="9">
        <name>heme b</name>
        <dbReference type="ChEBI" id="CHEBI:60344"/>
    </cofactor>
    <text evidence="9">Binds 1 heme b (iron(II)-protoporphyrin IX) group per monomer.</text>
</comment>
<dbReference type="PRINTS" id="PR00460">
    <property type="entry name" value="BPEROXIDASE"/>
</dbReference>
<comment type="function">
    <text evidence="9">Bifunctional enzyme with both catalase and broad-spectrum peroxidase activity. Confers resistance to H(2)O(2) in hyphae. May play an antioxidative role in fungal defense against the host-produced H(2)O(2) (oxidative burst) at the early stage of plant infection.</text>
</comment>
<keyword evidence="5 9" id="KW-0408">Iron</keyword>
<dbReference type="SUPFAM" id="SSF48113">
    <property type="entry name" value="Heme-dependent peroxidases"/>
    <property type="match status" value="2"/>
</dbReference>
<dbReference type="InterPro" id="IPR000763">
    <property type="entry name" value="Catalase_peroxidase"/>
</dbReference>
<dbReference type="GO" id="GO:0005829">
    <property type="term" value="C:cytosol"/>
    <property type="evidence" value="ECO:0007669"/>
    <property type="project" value="TreeGrafter"/>
</dbReference>
<keyword evidence="6 9" id="KW-0376">Hydrogen peroxide</keyword>
<evidence type="ECO:0000256" key="9">
    <source>
        <dbReference type="HAMAP-Rule" id="MF_03108"/>
    </source>
</evidence>
<dbReference type="GO" id="GO:0020037">
    <property type="term" value="F:heme binding"/>
    <property type="evidence" value="ECO:0007669"/>
    <property type="project" value="UniProtKB-UniRule"/>
</dbReference>
<feature type="domain" description="Plant heme peroxidase family profile" evidence="11">
    <location>
        <begin position="170"/>
        <end position="452"/>
    </location>
</feature>
<dbReference type="PRINTS" id="PR00458">
    <property type="entry name" value="PEROXIDASE"/>
</dbReference>
<name>A0A1L7X1H3_9HELO</name>
<keyword evidence="1 9" id="KW-0575">Peroxidase</keyword>
<accession>A0A1L7X1H3</accession>
<dbReference type="GO" id="GO:0004096">
    <property type="term" value="F:catalase activity"/>
    <property type="evidence" value="ECO:0007669"/>
    <property type="project" value="UniProtKB-UniRule"/>
</dbReference>
<evidence type="ECO:0000259" key="11">
    <source>
        <dbReference type="PROSITE" id="PS50873"/>
    </source>
</evidence>
<reference evidence="12 13" key="1">
    <citation type="submission" date="2016-03" db="EMBL/GenBank/DDBJ databases">
        <authorList>
            <person name="Ploux O."/>
        </authorList>
    </citation>
    <scope>NUCLEOTIDE SEQUENCE [LARGE SCALE GENOMIC DNA]</scope>
    <source>
        <strain evidence="12 13">UAMH 11012</strain>
    </source>
</reference>
<evidence type="ECO:0000313" key="12">
    <source>
        <dbReference type="EMBL" id="CZR58863.1"/>
    </source>
</evidence>
<dbReference type="InterPro" id="IPR010255">
    <property type="entry name" value="Haem_peroxidase_sf"/>
</dbReference>
<evidence type="ECO:0000256" key="4">
    <source>
        <dbReference type="ARBA" id="ARBA00023002"/>
    </source>
</evidence>
<dbReference type="GO" id="GO:0005576">
    <property type="term" value="C:extracellular region"/>
    <property type="evidence" value="ECO:0007669"/>
    <property type="project" value="UniProtKB-SubCell"/>
</dbReference>
<comment type="subcellular location">
    <subcellularLocation>
        <location evidence="9">Secreted</location>
    </subcellularLocation>
</comment>
<feature type="site" description="Transition state stabilizer" evidence="9">
    <location>
        <position position="133"/>
    </location>
</feature>
<dbReference type="PANTHER" id="PTHR30555">
    <property type="entry name" value="HYDROPEROXIDASE I, BIFUNCTIONAL CATALASE-PEROXIDASE"/>
    <property type="match status" value="1"/>
</dbReference>
<evidence type="ECO:0000256" key="5">
    <source>
        <dbReference type="ARBA" id="ARBA00023004"/>
    </source>
</evidence>
<dbReference type="PROSITE" id="PS51257">
    <property type="entry name" value="PROKAR_LIPOPROTEIN"/>
    <property type="match status" value="1"/>
</dbReference>
<gene>
    <name evidence="9" type="primary">katG</name>
    <name evidence="12" type="ORF">PAC_08755</name>
</gene>
<dbReference type="FunFam" id="1.10.520.10:FF:000002">
    <property type="entry name" value="Catalase-peroxidase"/>
    <property type="match status" value="1"/>
</dbReference>
<dbReference type="PROSITE" id="PS50873">
    <property type="entry name" value="PEROXIDASE_4"/>
    <property type="match status" value="1"/>
</dbReference>
<dbReference type="Gene3D" id="1.10.420.10">
    <property type="entry name" value="Peroxidase, domain 2"/>
    <property type="match status" value="2"/>
</dbReference>
<keyword evidence="3 9" id="KW-0479">Metal-binding</keyword>
<feature type="cross-link" description="Tryptophyl-tyrosyl-methioninium (Tyr-Met) (with Trp-136)" evidence="9">
    <location>
        <begin position="269"/>
        <end position="295"/>
    </location>
</feature>
<dbReference type="STRING" id="576137.A0A1L7X1H3"/>
<comment type="catalytic activity">
    <reaction evidence="7 9">
        <text>2 H2O2 = O2 + 2 H2O</text>
        <dbReference type="Rhea" id="RHEA:20309"/>
        <dbReference type="ChEBI" id="CHEBI:15377"/>
        <dbReference type="ChEBI" id="CHEBI:15379"/>
        <dbReference type="ChEBI" id="CHEBI:16240"/>
        <dbReference type="EC" id="1.11.1.21"/>
    </reaction>
</comment>
<dbReference type="EC" id="1.11.1.21" evidence="9"/>
<dbReference type="AlphaFoldDB" id="A0A1L7X1H3"/>
<dbReference type="FunFam" id="1.10.420.10:FF:000004">
    <property type="entry name" value="Catalase-peroxidase"/>
    <property type="match status" value="1"/>
</dbReference>
<dbReference type="InterPro" id="IPR002016">
    <property type="entry name" value="Haem_peroxidase"/>
</dbReference>
<keyword evidence="9 10" id="KW-0732">Signal</keyword>
<evidence type="ECO:0000256" key="7">
    <source>
        <dbReference type="ARBA" id="ARBA00049145"/>
    </source>
</evidence>
<feature type="signal peptide" evidence="9 10">
    <location>
        <begin position="1"/>
        <end position="18"/>
    </location>
</feature>
<dbReference type="OrthoDB" id="407695at2759"/>
<sequence precursor="true">MAPSIRSVLIGLLPFVSAQGCPYASANKRDLLAARGDEPSLTTLASSFGKCPTLSDAAGAGTRSHDWWPCQLRLDVLRQFSPEQNPLGGSFDYTTAFATLDYHALKRDIKALLTQSQPWWPADFGNYGGLFIRAAWHSAGTYRAVDGRGGGGMGQQRFAPLNSWPDNANLDKARRLLWPIKQKYGKSISWADLILLAGNTALEEMGFPVLGFGAGRPDTWQSDESVFWGAETTFVPEGNDIRYNGSTDFAARASHLEEPLAATHMGLIYVNPQGPNGNGDPITSALDIREAFGRMGMNDSETVALIAGGHAFGKTHGASSTALGPPPEAGSLEQQDLGWANSFGTGNADDTITSGLEVIWSKTPTAWSNDYLNSLFGNTWTLTKSPAGALQFEAFNSTVDYPDPFNKTFRHATMLVSDLALREDPIYGAIAQSWVHNFPALTNAFAAAWFKLLHRDMGPISRYLGPDVPKQRFIWQDPLPTVTYSPITAADETALKAQILNAPGVTVSNLVSVAWGSASTFRGGDKRGGANGARIALQPQASWAVNNPKQLQIVLSAVCLAPFPSPSVRRLSATVETNRWIQLNTIKTNFNKKPNNGGKQVSLADLIVLGGNVAIEKAAAAAGYNNVSVPFTVGRVDATQDNTDIASFENLNPQGDGFRNFRNSSGWSLARTEELLVDKAQQLTLTAPEMTVLVGGMRAINANFDGSSNGILTHSPGKLTNDFFTNLLDISTVWTPDSTGELFTGKDRQSHATRWTATRADLVFGSHAELRAIAEVYAEAGGQDQMVADFVAAWAKVMDLDRFDVKK</sequence>
<evidence type="ECO:0000256" key="1">
    <source>
        <dbReference type="ARBA" id="ARBA00022559"/>
    </source>
</evidence>
<comment type="catalytic activity">
    <reaction evidence="8 9">
        <text>H2O2 + AH2 = A + 2 H2O</text>
        <dbReference type="Rhea" id="RHEA:30275"/>
        <dbReference type="ChEBI" id="CHEBI:13193"/>
        <dbReference type="ChEBI" id="CHEBI:15377"/>
        <dbReference type="ChEBI" id="CHEBI:16240"/>
        <dbReference type="ChEBI" id="CHEBI:17499"/>
        <dbReference type="EC" id="1.11.1.21"/>
    </reaction>
</comment>
<evidence type="ECO:0000256" key="10">
    <source>
        <dbReference type="RuleBase" id="RU363051"/>
    </source>
</evidence>
<feature type="active site" description="Proton acceptor" evidence="9">
    <location>
        <position position="137"/>
    </location>
</feature>
<evidence type="ECO:0000256" key="6">
    <source>
        <dbReference type="ARBA" id="ARBA00023324"/>
    </source>
</evidence>
<dbReference type="PROSITE" id="PS00435">
    <property type="entry name" value="PEROXIDASE_1"/>
    <property type="match status" value="1"/>
</dbReference>
<keyword evidence="9" id="KW-0964">Secreted</keyword>
<protein>
    <recommendedName>
        <fullName evidence="9">Catalase-peroxidase</fullName>
        <shortName evidence="9">CP</shortName>
        <ecNumber evidence="9">1.11.1.21</ecNumber>
    </recommendedName>
    <alternativeName>
        <fullName evidence="9">Peroxidase/catalase</fullName>
    </alternativeName>
</protein>
<evidence type="ECO:0000256" key="8">
    <source>
        <dbReference type="ARBA" id="ARBA00051651"/>
    </source>
</evidence>
<dbReference type="Gene3D" id="1.10.520.10">
    <property type="match status" value="2"/>
</dbReference>
<dbReference type="Proteomes" id="UP000184330">
    <property type="component" value="Unassembled WGS sequence"/>
</dbReference>
<dbReference type="InterPro" id="IPR019793">
    <property type="entry name" value="Peroxidases_heam-ligand_BS"/>
</dbReference>
<dbReference type="PROSITE" id="PS00436">
    <property type="entry name" value="PEROXIDASE_2"/>
    <property type="match status" value="1"/>
</dbReference>
<dbReference type="GO" id="GO:0042744">
    <property type="term" value="P:hydrogen peroxide catabolic process"/>
    <property type="evidence" value="ECO:0007669"/>
    <property type="project" value="UniProtKB-KW"/>
</dbReference>
<proteinExistence type="inferred from homology"/>
<dbReference type="GO" id="GO:0046872">
    <property type="term" value="F:metal ion binding"/>
    <property type="evidence" value="ECO:0007669"/>
    <property type="project" value="UniProtKB-UniRule"/>
</dbReference>
<feature type="binding site" description="axial binding residue" evidence="9">
    <location>
        <position position="310"/>
    </location>
    <ligand>
        <name>heme</name>
        <dbReference type="ChEBI" id="CHEBI:30413"/>
    </ligand>
    <ligandPart>
        <name>Fe</name>
        <dbReference type="ChEBI" id="CHEBI:18248"/>
    </ligandPart>
</feature>
<dbReference type="PANTHER" id="PTHR30555:SF0">
    <property type="entry name" value="CATALASE-PEROXIDASE"/>
    <property type="match status" value="1"/>
</dbReference>
<organism evidence="12 13">
    <name type="scientific">Phialocephala subalpina</name>
    <dbReference type="NCBI Taxonomy" id="576137"/>
    <lineage>
        <taxon>Eukaryota</taxon>
        <taxon>Fungi</taxon>
        <taxon>Dikarya</taxon>
        <taxon>Ascomycota</taxon>
        <taxon>Pezizomycotina</taxon>
        <taxon>Leotiomycetes</taxon>
        <taxon>Helotiales</taxon>
        <taxon>Mollisiaceae</taxon>
        <taxon>Phialocephala</taxon>
        <taxon>Phialocephala fortinii species complex</taxon>
    </lineage>
</organism>
<dbReference type="HAMAP" id="MF_01961">
    <property type="entry name" value="Catal_peroxid"/>
    <property type="match status" value="1"/>
</dbReference>
<comment type="PTM">
    <text evidence="9">Formation of the three residue Trp-Tyr-Met cross-link is important for the catalase, but not the peroxidase activity of the enzyme.</text>
</comment>
<keyword evidence="2 9" id="KW-0349">Heme</keyword>